<dbReference type="InterPro" id="IPR052326">
    <property type="entry name" value="Diff-Dev_Assoc_Protein"/>
</dbReference>
<dbReference type="Proteomes" id="UP000749559">
    <property type="component" value="Unassembled WGS sequence"/>
</dbReference>
<sequence>MADQGGSCSEDQHCLGGFCIVEEQKCAQCRVDSDCDPTDYCNRLKGNACINKVANGGLCNDDNECLDNICIDSRCASCFGNSECPSEQYCEGNQCTYKKERGAACSSDSECVSSICDGLCGSCKYDEQCPSTQYCNGIEDQSVANECIVKLEVGVVCSRKQACADGHCNGVCGQCTDSFNCRYDEYCHGQNSPDVPRVCKRLLENGKKCTDDEQCMENVCISTTGVCGGCEEDKDCGLWSFCENVQDKFKDCKNKLANGNKCERDTQCRTGHCDFVCGQCNADNDCLPEEYCSGMGDPDTANTCEYRVHLGESCSRVQECMAPLCVDNICTECTSNSDCDDISYCEFRTLAPKYATCVPKKRFNNACKQDSMCLSGMCLRGVCKDCVVGSDCPQFISAQFCSRDNRCVTKIQTGSSVICFSHSECASDNCCRNRCSRTWC</sequence>
<dbReference type="PANTHER" id="PTHR33459:SF7">
    <property type="entry name" value="DD-GDCA PROTEIN"/>
    <property type="match status" value="1"/>
</dbReference>
<protein>
    <submittedName>
        <fullName evidence="1">Uncharacterized protein</fullName>
    </submittedName>
</protein>
<keyword evidence="2" id="KW-1185">Reference proteome</keyword>
<dbReference type="GO" id="GO:0030178">
    <property type="term" value="P:negative regulation of Wnt signaling pathway"/>
    <property type="evidence" value="ECO:0007669"/>
    <property type="project" value="InterPro"/>
</dbReference>
<proteinExistence type="predicted"/>
<dbReference type="GO" id="GO:0005576">
    <property type="term" value="C:extracellular region"/>
    <property type="evidence" value="ECO:0007669"/>
    <property type="project" value="InterPro"/>
</dbReference>
<evidence type="ECO:0000313" key="2">
    <source>
        <dbReference type="Proteomes" id="UP000749559"/>
    </source>
</evidence>
<name>A0A8J1XS16_OWEFU</name>
<accession>A0A8J1XS16</accession>
<dbReference type="Pfam" id="PF04706">
    <property type="entry name" value="Dickkopf_N"/>
    <property type="match status" value="1"/>
</dbReference>
<organism evidence="1 2">
    <name type="scientific">Owenia fusiformis</name>
    <name type="common">Polychaete worm</name>
    <dbReference type="NCBI Taxonomy" id="6347"/>
    <lineage>
        <taxon>Eukaryota</taxon>
        <taxon>Metazoa</taxon>
        <taxon>Spiralia</taxon>
        <taxon>Lophotrochozoa</taxon>
        <taxon>Annelida</taxon>
        <taxon>Polychaeta</taxon>
        <taxon>Sedentaria</taxon>
        <taxon>Canalipalpata</taxon>
        <taxon>Sabellida</taxon>
        <taxon>Oweniida</taxon>
        <taxon>Oweniidae</taxon>
        <taxon>Owenia</taxon>
    </lineage>
</organism>
<gene>
    <name evidence="1" type="ORF">OFUS_LOCUS14601</name>
</gene>
<dbReference type="InterPro" id="IPR006796">
    <property type="entry name" value="Dickkopf_N"/>
</dbReference>
<evidence type="ECO:0000313" key="1">
    <source>
        <dbReference type="EMBL" id="CAH1789199.1"/>
    </source>
</evidence>
<dbReference type="EMBL" id="CAIIXF020000007">
    <property type="protein sequence ID" value="CAH1789199.1"/>
    <property type="molecule type" value="Genomic_DNA"/>
</dbReference>
<dbReference type="AlphaFoldDB" id="A0A8J1XS16"/>
<comment type="caution">
    <text evidence="1">The sequence shown here is derived from an EMBL/GenBank/DDBJ whole genome shotgun (WGS) entry which is preliminary data.</text>
</comment>
<reference evidence="1" key="1">
    <citation type="submission" date="2022-03" db="EMBL/GenBank/DDBJ databases">
        <authorList>
            <person name="Martin C."/>
        </authorList>
    </citation>
    <scope>NUCLEOTIDE SEQUENCE</scope>
</reference>
<dbReference type="PANTHER" id="PTHR33459">
    <property type="entry name" value="DD-GDCA PROTEIN"/>
    <property type="match status" value="1"/>
</dbReference>
<dbReference type="OrthoDB" id="5912242at2759"/>